<evidence type="ECO:0000256" key="1">
    <source>
        <dbReference type="SAM" id="MobiDB-lite"/>
    </source>
</evidence>
<gene>
    <name evidence="2" type="ORF">GGX14DRAFT_388000</name>
</gene>
<proteinExistence type="predicted"/>
<evidence type="ECO:0000313" key="2">
    <source>
        <dbReference type="EMBL" id="KAJ7222168.1"/>
    </source>
</evidence>
<name>A0AAD6VXH9_9AGAR</name>
<dbReference type="AlphaFoldDB" id="A0AAD6VXH9"/>
<comment type="caution">
    <text evidence="2">The sequence shown here is derived from an EMBL/GenBank/DDBJ whole genome shotgun (WGS) entry which is preliminary data.</text>
</comment>
<feature type="region of interest" description="Disordered" evidence="1">
    <location>
        <begin position="333"/>
        <end position="360"/>
    </location>
</feature>
<feature type="region of interest" description="Disordered" evidence="1">
    <location>
        <begin position="144"/>
        <end position="179"/>
    </location>
</feature>
<accession>A0AAD6VXH9</accession>
<dbReference type="Proteomes" id="UP001219525">
    <property type="component" value="Unassembled WGS sequence"/>
</dbReference>
<keyword evidence="3" id="KW-1185">Reference proteome</keyword>
<evidence type="ECO:0000313" key="3">
    <source>
        <dbReference type="Proteomes" id="UP001219525"/>
    </source>
</evidence>
<dbReference type="EMBL" id="JARJCW010000007">
    <property type="protein sequence ID" value="KAJ7222168.1"/>
    <property type="molecule type" value="Genomic_DNA"/>
</dbReference>
<organism evidence="2 3">
    <name type="scientific">Mycena pura</name>
    <dbReference type="NCBI Taxonomy" id="153505"/>
    <lineage>
        <taxon>Eukaryota</taxon>
        <taxon>Fungi</taxon>
        <taxon>Dikarya</taxon>
        <taxon>Basidiomycota</taxon>
        <taxon>Agaricomycotina</taxon>
        <taxon>Agaricomycetes</taxon>
        <taxon>Agaricomycetidae</taxon>
        <taxon>Agaricales</taxon>
        <taxon>Marasmiineae</taxon>
        <taxon>Mycenaceae</taxon>
        <taxon>Mycena</taxon>
    </lineage>
</organism>
<protein>
    <submittedName>
        <fullName evidence="2">Uncharacterized protein</fullName>
    </submittedName>
</protein>
<reference evidence="2" key="1">
    <citation type="submission" date="2023-03" db="EMBL/GenBank/DDBJ databases">
        <title>Massive genome expansion in bonnet fungi (Mycena s.s.) driven by repeated elements and novel gene families across ecological guilds.</title>
        <authorList>
            <consortium name="Lawrence Berkeley National Laboratory"/>
            <person name="Harder C.B."/>
            <person name="Miyauchi S."/>
            <person name="Viragh M."/>
            <person name="Kuo A."/>
            <person name="Thoen E."/>
            <person name="Andreopoulos B."/>
            <person name="Lu D."/>
            <person name="Skrede I."/>
            <person name="Drula E."/>
            <person name="Henrissat B."/>
            <person name="Morin E."/>
            <person name="Kohler A."/>
            <person name="Barry K."/>
            <person name="LaButti K."/>
            <person name="Morin E."/>
            <person name="Salamov A."/>
            <person name="Lipzen A."/>
            <person name="Mereny Z."/>
            <person name="Hegedus B."/>
            <person name="Baldrian P."/>
            <person name="Stursova M."/>
            <person name="Weitz H."/>
            <person name="Taylor A."/>
            <person name="Grigoriev I.V."/>
            <person name="Nagy L.G."/>
            <person name="Martin F."/>
            <person name="Kauserud H."/>
        </authorList>
    </citation>
    <scope>NUCLEOTIDE SEQUENCE</scope>
    <source>
        <strain evidence="2">9144</strain>
    </source>
</reference>
<sequence>MLLSGTPRRTVTDMHARGVALRLVRPDTRRRMFPVPASIKSANIGACKLFAAESAQLRTSLPAGTDIVSALVGVDMSSFNPSAMRQQLAAQRAVYAAIAATPNLELAPVQLKEFHNLSSSSRSSHSHLSNTRVTTSCELMKVERPSKKAGVAAQQADPQEEGRASLRAVNSPAKARVDERSAGTGTSLVMGNWLLMWRLAASDAGLINSNMNPQSTKRWRRRLDEARNRPDMCNGGRWARTVTGSARLELRMPALLLAALHRRPGRRCRQVGGRGGVITIIHETGEVRAGAPQAQALHARIVTQCVGWAAVHRDGVLPPPLWGAQPLDLHNMRDEGGSAHAPASTGLKTPVGTAPPPQLGVRRALPCARWGRLHERTRKGSSAHAPHVAQSNAVVPPRRGAAAFLLGTTGRFPPHTSRGRTCTGVPTSEALRSRALLRCASRWCAHQTEAQKNTKSAKSSQAGKCHGPLDVDWMLAAHPKVWGTCEKNSPGTPVLQPCQKK</sequence>